<dbReference type="OrthoDB" id="417112at2759"/>
<dbReference type="InterPro" id="IPR002737">
    <property type="entry name" value="MEMO1_fam"/>
</dbReference>
<gene>
    <name evidence="2" type="ORF">CROQUDRAFT_82189</name>
</gene>
<dbReference type="AlphaFoldDB" id="A0A9P6NDY8"/>
<dbReference type="Gene3D" id="3.40.830.10">
    <property type="entry name" value="LigB-like"/>
    <property type="match status" value="1"/>
</dbReference>
<keyword evidence="3" id="KW-1185">Reference proteome</keyword>
<sequence>MSVRSASHAGSWYTSSPTKLKNELDTWLQAAHPDTEATKAEQDWHAVSVPVPIEKCRAVIAPHAGYAYSGPTAAWAYKTVDPTRIKRVFILGPSHHVYLERCALSCCTTYATPLGDLPIDAQINAQLTKSGLFGTMDIETDEAEHSIELHLPYIRHTFKDKPINIVPILVGSITSEQELLYGNALRPYLLSPENFFVVSSDFCHWGTRFSYTYYRDPANDEEPARQLSARAAAPTTPIHRSIEALDREALQILESRSHSDFCRYLSKTKNTICGRHPIGILLGALQGCDGSPELRFTRYAQSSQCSTIRDSSVSYASAFVSVDLQ</sequence>
<dbReference type="Pfam" id="PF01875">
    <property type="entry name" value="Memo"/>
    <property type="match status" value="1"/>
</dbReference>
<comment type="similarity">
    <text evidence="1">Belongs to the MEMO1 family.</text>
</comment>
<proteinExistence type="inferred from homology"/>
<reference evidence="2" key="1">
    <citation type="submission" date="2013-11" db="EMBL/GenBank/DDBJ databases">
        <title>Genome sequence of the fusiform rust pathogen reveals effectors for host alternation and coevolution with pine.</title>
        <authorList>
            <consortium name="DOE Joint Genome Institute"/>
            <person name="Smith K."/>
            <person name="Pendleton A."/>
            <person name="Kubisiak T."/>
            <person name="Anderson C."/>
            <person name="Salamov A."/>
            <person name="Aerts A."/>
            <person name="Riley R."/>
            <person name="Clum A."/>
            <person name="Lindquist E."/>
            <person name="Ence D."/>
            <person name="Campbell M."/>
            <person name="Kronenberg Z."/>
            <person name="Feau N."/>
            <person name="Dhillon B."/>
            <person name="Hamelin R."/>
            <person name="Burleigh J."/>
            <person name="Smith J."/>
            <person name="Yandell M."/>
            <person name="Nelson C."/>
            <person name="Grigoriev I."/>
            <person name="Davis J."/>
        </authorList>
    </citation>
    <scope>NUCLEOTIDE SEQUENCE</scope>
    <source>
        <strain evidence="2">G11</strain>
    </source>
</reference>
<name>A0A9P6NDY8_9BASI</name>
<dbReference type="HAMAP" id="MF_00055">
    <property type="entry name" value="MEMO1"/>
    <property type="match status" value="1"/>
</dbReference>
<dbReference type="EMBL" id="MU167349">
    <property type="protein sequence ID" value="KAG0142414.1"/>
    <property type="molecule type" value="Genomic_DNA"/>
</dbReference>
<dbReference type="CDD" id="cd07361">
    <property type="entry name" value="MEMO_like"/>
    <property type="match status" value="1"/>
</dbReference>
<dbReference type="NCBIfam" id="TIGR04336">
    <property type="entry name" value="AmmeMemoSam_B"/>
    <property type="match status" value="1"/>
</dbReference>
<evidence type="ECO:0000256" key="1">
    <source>
        <dbReference type="ARBA" id="ARBA00006315"/>
    </source>
</evidence>
<evidence type="ECO:0000313" key="2">
    <source>
        <dbReference type="EMBL" id="KAG0142414.1"/>
    </source>
</evidence>
<comment type="caution">
    <text evidence="2">The sequence shown here is derived from an EMBL/GenBank/DDBJ whole genome shotgun (WGS) entry which is preliminary data.</text>
</comment>
<dbReference type="PANTHER" id="PTHR11060">
    <property type="entry name" value="PROTEIN MEMO1"/>
    <property type="match status" value="1"/>
</dbReference>
<accession>A0A9P6NDY8</accession>
<protein>
    <submittedName>
        <fullName evidence="2">Uncharacterized protein</fullName>
    </submittedName>
</protein>
<evidence type="ECO:0000313" key="3">
    <source>
        <dbReference type="Proteomes" id="UP000886653"/>
    </source>
</evidence>
<dbReference type="PANTHER" id="PTHR11060:SF0">
    <property type="entry name" value="PROTEIN MEMO1"/>
    <property type="match status" value="1"/>
</dbReference>
<organism evidence="2 3">
    <name type="scientific">Cronartium quercuum f. sp. fusiforme G11</name>
    <dbReference type="NCBI Taxonomy" id="708437"/>
    <lineage>
        <taxon>Eukaryota</taxon>
        <taxon>Fungi</taxon>
        <taxon>Dikarya</taxon>
        <taxon>Basidiomycota</taxon>
        <taxon>Pucciniomycotina</taxon>
        <taxon>Pucciniomycetes</taxon>
        <taxon>Pucciniales</taxon>
        <taxon>Coleosporiaceae</taxon>
        <taxon>Cronartium</taxon>
    </lineage>
</organism>
<dbReference type="Proteomes" id="UP000886653">
    <property type="component" value="Unassembled WGS sequence"/>
</dbReference>